<sequence length="87" mass="9763">MITLSIYGILKTGQLKAKLDGHSGCINIAYFFPDGTTLASRSSNEIQPQDNFYKDPLSQFKLPIQSPSILQNDEIDHTILRIVKIQI</sequence>
<dbReference type="EMBL" id="CAJJDP010000167">
    <property type="protein sequence ID" value="CAD8213873.1"/>
    <property type="molecule type" value="Genomic_DNA"/>
</dbReference>
<proteinExistence type="predicted"/>
<protein>
    <submittedName>
        <fullName evidence="1">Uncharacterized protein</fullName>
    </submittedName>
</protein>
<name>A0A8S1YJV0_PAROT</name>
<evidence type="ECO:0000313" key="1">
    <source>
        <dbReference type="EMBL" id="CAD8213873.1"/>
    </source>
</evidence>
<keyword evidence="2" id="KW-1185">Reference proteome</keyword>
<dbReference type="Proteomes" id="UP000683925">
    <property type="component" value="Unassembled WGS sequence"/>
</dbReference>
<reference evidence="1" key="1">
    <citation type="submission" date="2021-01" db="EMBL/GenBank/DDBJ databases">
        <authorList>
            <consortium name="Genoscope - CEA"/>
            <person name="William W."/>
        </authorList>
    </citation>
    <scope>NUCLEOTIDE SEQUENCE</scope>
</reference>
<organism evidence="1 2">
    <name type="scientific">Paramecium octaurelia</name>
    <dbReference type="NCBI Taxonomy" id="43137"/>
    <lineage>
        <taxon>Eukaryota</taxon>
        <taxon>Sar</taxon>
        <taxon>Alveolata</taxon>
        <taxon>Ciliophora</taxon>
        <taxon>Intramacronucleata</taxon>
        <taxon>Oligohymenophorea</taxon>
        <taxon>Peniculida</taxon>
        <taxon>Parameciidae</taxon>
        <taxon>Paramecium</taxon>
    </lineage>
</organism>
<gene>
    <name evidence="1" type="ORF">POCTA_138.1.T1640060</name>
</gene>
<accession>A0A8S1YJV0</accession>
<dbReference type="OrthoDB" id="10267436at2759"/>
<comment type="caution">
    <text evidence="1">The sequence shown here is derived from an EMBL/GenBank/DDBJ whole genome shotgun (WGS) entry which is preliminary data.</text>
</comment>
<dbReference type="AlphaFoldDB" id="A0A8S1YJV0"/>
<evidence type="ECO:0000313" key="2">
    <source>
        <dbReference type="Proteomes" id="UP000683925"/>
    </source>
</evidence>